<feature type="transmembrane region" description="Helical" evidence="6">
    <location>
        <begin position="42"/>
        <end position="62"/>
    </location>
</feature>
<evidence type="ECO:0000313" key="9">
    <source>
        <dbReference type="Proteomes" id="UP000037269"/>
    </source>
</evidence>
<feature type="transmembrane region" description="Helical" evidence="6">
    <location>
        <begin position="324"/>
        <end position="342"/>
    </location>
</feature>
<reference evidence="7 9" key="1">
    <citation type="submission" date="2015-07" db="EMBL/GenBank/DDBJ databases">
        <title>Fjat-14205 dsm 2895.</title>
        <authorList>
            <person name="Liu B."/>
            <person name="Wang J."/>
            <person name="Zhu Y."/>
            <person name="Liu G."/>
            <person name="Chen Q."/>
            <person name="Chen Z."/>
            <person name="Lan J."/>
            <person name="Che J."/>
            <person name="Ge C."/>
            <person name="Shi H."/>
            <person name="Pan Z."/>
            <person name="Liu X."/>
        </authorList>
    </citation>
    <scope>NUCLEOTIDE SEQUENCE [LARGE SCALE GENOMIC DNA]</scope>
    <source>
        <strain evidence="7 9">DSM 2895</strain>
    </source>
</reference>
<dbReference type="RefSeq" id="WP_043065783.1">
    <property type="nucleotide sequence ID" value="NZ_BJOA01000103.1"/>
</dbReference>
<evidence type="ECO:0000256" key="4">
    <source>
        <dbReference type="ARBA" id="ARBA00022989"/>
    </source>
</evidence>
<proteinExistence type="inferred from homology"/>
<dbReference type="AlphaFoldDB" id="A0A0D1VA04"/>
<dbReference type="GeneID" id="42309500"/>
<sequence>MMLSYVAIAVALFFAMNIGASGTAASMGAAYGAGAIHNRRAAMLIVAIAALLGAVLGGGEVVKTIGNGIIPSSVLSVETVIVILFSATFTLFLANLMGIPLSTSEVTVGSIIGVGLAYKSLFASKLMVILSFWIIVPLISFGVAYVLGLAIKRAERKWTFLTGAGKWKRWLGFLLVAGGTFEAFSAGMNNVANAVGPLVGAGIMSTSSGVWIGGAFVALGAVVLGGKVLETNGKKITRLSLLQGSAVSFTGGTLVITASLLGIPVPLVQATTCAIVGVGTAENGFRLWQKGVIRQIAQVWIVSPVSSLVVAYAVMNLWLMPNPYILIVILSVFIATVGSISLSRTIRKEKSTIHDQGGGI</sequence>
<evidence type="ECO:0000256" key="6">
    <source>
        <dbReference type="RuleBase" id="RU363058"/>
    </source>
</evidence>
<evidence type="ECO:0000256" key="3">
    <source>
        <dbReference type="ARBA" id="ARBA00022692"/>
    </source>
</evidence>
<keyword evidence="2 6" id="KW-0813">Transport</keyword>
<comment type="similarity">
    <text evidence="6">Belongs to the inorganic phosphate transporter (PiT) (TC 2.A.20) family.</text>
</comment>
<evidence type="ECO:0000313" key="8">
    <source>
        <dbReference type="EMBL" id="SDI85123.1"/>
    </source>
</evidence>
<dbReference type="GO" id="GO:0005315">
    <property type="term" value="F:phosphate transmembrane transporter activity"/>
    <property type="evidence" value="ECO:0007669"/>
    <property type="project" value="InterPro"/>
</dbReference>
<evidence type="ECO:0000256" key="2">
    <source>
        <dbReference type="ARBA" id="ARBA00022448"/>
    </source>
</evidence>
<evidence type="ECO:0000313" key="10">
    <source>
        <dbReference type="Proteomes" id="UP000182836"/>
    </source>
</evidence>
<dbReference type="PATRIC" id="fig|47500.8.peg.6558"/>
<gene>
    <name evidence="7" type="ORF">AF333_30730</name>
    <name evidence="8" type="ORF">SAMN04487909_108165</name>
</gene>
<keyword evidence="4 6" id="KW-1133">Transmembrane helix</keyword>
<keyword evidence="9" id="KW-1185">Reference proteome</keyword>
<dbReference type="PANTHER" id="PTHR11101">
    <property type="entry name" value="PHOSPHATE TRANSPORTER"/>
    <property type="match status" value="1"/>
</dbReference>
<keyword evidence="3 6" id="KW-0812">Transmembrane</keyword>
<feature type="transmembrane region" description="Helical" evidence="6">
    <location>
        <begin position="170"/>
        <end position="188"/>
    </location>
</feature>
<evidence type="ECO:0000313" key="7">
    <source>
        <dbReference type="EMBL" id="KON84307.1"/>
    </source>
</evidence>
<evidence type="ECO:0000256" key="5">
    <source>
        <dbReference type="ARBA" id="ARBA00023136"/>
    </source>
</evidence>
<dbReference type="EMBL" id="FNED01000008">
    <property type="protein sequence ID" value="SDI85123.1"/>
    <property type="molecule type" value="Genomic_DNA"/>
</dbReference>
<feature type="transmembrane region" description="Helical" evidence="6">
    <location>
        <begin position="126"/>
        <end position="149"/>
    </location>
</feature>
<feature type="transmembrane region" description="Helical" evidence="6">
    <location>
        <begin position="74"/>
        <end position="94"/>
    </location>
</feature>
<feature type="transmembrane region" description="Helical" evidence="6">
    <location>
        <begin position="241"/>
        <end position="261"/>
    </location>
</feature>
<reference evidence="8 10" key="2">
    <citation type="submission" date="2016-10" db="EMBL/GenBank/DDBJ databases">
        <authorList>
            <person name="de Groot N.N."/>
        </authorList>
    </citation>
    <scope>NUCLEOTIDE SEQUENCE [LARGE SCALE GENOMIC DNA]</scope>
    <source>
        <strain evidence="8 10">DSM 2895</strain>
    </source>
</reference>
<dbReference type="InterPro" id="IPR001204">
    <property type="entry name" value="Phos_transporter"/>
</dbReference>
<dbReference type="Proteomes" id="UP000037269">
    <property type="component" value="Unassembled WGS sequence"/>
</dbReference>
<dbReference type="PANTHER" id="PTHR11101:SF80">
    <property type="entry name" value="PHOSPHATE TRANSPORTER"/>
    <property type="match status" value="1"/>
</dbReference>
<feature type="transmembrane region" description="Helical" evidence="6">
    <location>
        <begin position="297"/>
        <end position="318"/>
    </location>
</feature>
<organism evidence="7 9">
    <name type="scientific">Aneurinibacillus migulanus</name>
    <name type="common">Bacillus migulanus</name>
    <dbReference type="NCBI Taxonomy" id="47500"/>
    <lineage>
        <taxon>Bacteria</taxon>
        <taxon>Bacillati</taxon>
        <taxon>Bacillota</taxon>
        <taxon>Bacilli</taxon>
        <taxon>Bacillales</taxon>
        <taxon>Paenibacillaceae</taxon>
        <taxon>Aneurinibacillus group</taxon>
        <taxon>Aneurinibacillus</taxon>
    </lineage>
</organism>
<feature type="transmembrane region" description="Helical" evidence="6">
    <location>
        <begin position="267"/>
        <end position="285"/>
    </location>
</feature>
<accession>A0A0D1VA04</accession>
<dbReference type="STRING" id="47500.AF333_30730"/>
<evidence type="ECO:0000256" key="1">
    <source>
        <dbReference type="ARBA" id="ARBA00004141"/>
    </source>
</evidence>
<comment type="subcellular location">
    <subcellularLocation>
        <location evidence="1 6">Membrane</location>
        <topology evidence="1 6">Multi-pass membrane protein</topology>
    </subcellularLocation>
</comment>
<keyword evidence="6" id="KW-0592">Phosphate transport</keyword>
<dbReference type="OrthoDB" id="19855at2"/>
<dbReference type="Proteomes" id="UP000182836">
    <property type="component" value="Unassembled WGS sequence"/>
</dbReference>
<dbReference type="EMBL" id="LGUG01000013">
    <property type="protein sequence ID" value="KON84307.1"/>
    <property type="molecule type" value="Genomic_DNA"/>
</dbReference>
<feature type="transmembrane region" description="Helical" evidence="6">
    <location>
        <begin position="208"/>
        <end position="229"/>
    </location>
</feature>
<dbReference type="GO" id="GO:0016020">
    <property type="term" value="C:membrane"/>
    <property type="evidence" value="ECO:0007669"/>
    <property type="project" value="UniProtKB-SubCell"/>
</dbReference>
<keyword evidence="5 6" id="KW-0472">Membrane</keyword>
<protein>
    <recommendedName>
        <fullName evidence="6">Phosphate transporter</fullName>
    </recommendedName>
</protein>
<name>A0A0D1VA04_ANEMI</name>
<dbReference type="GO" id="GO:0035435">
    <property type="term" value="P:phosphate ion transmembrane transport"/>
    <property type="evidence" value="ECO:0007669"/>
    <property type="project" value="TreeGrafter"/>
</dbReference>
<dbReference type="Pfam" id="PF01384">
    <property type="entry name" value="PHO4"/>
    <property type="match status" value="1"/>
</dbReference>